<keyword evidence="5" id="KW-1185">Reference proteome</keyword>
<accession>A0ABY7GD70</accession>
<dbReference type="EMBL" id="CP113517">
    <property type="protein sequence ID" value="WAR43224.1"/>
    <property type="molecule type" value="Genomic_DNA"/>
</dbReference>
<evidence type="ECO:0000313" key="4">
    <source>
        <dbReference type="EMBL" id="WAR43224.1"/>
    </source>
</evidence>
<gene>
    <name evidence="4" type="ORF">NM686_012550</name>
</gene>
<dbReference type="InterPro" id="IPR022606">
    <property type="entry name" value="DUF2914"/>
</dbReference>
<keyword evidence="2" id="KW-1133">Transmembrane helix</keyword>
<evidence type="ECO:0000313" key="5">
    <source>
        <dbReference type="Proteomes" id="UP001162780"/>
    </source>
</evidence>
<keyword evidence="2" id="KW-0812">Transmembrane</keyword>
<dbReference type="RefSeq" id="WP_255188205.1">
    <property type="nucleotide sequence ID" value="NZ_CP113517.1"/>
</dbReference>
<dbReference type="Proteomes" id="UP001162780">
    <property type="component" value="Chromosome"/>
</dbReference>
<dbReference type="Pfam" id="PF11141">
    <property type="entry name" value="DUF2914"/>
    <property type="match status" value="1"/>
</dbReference>
<protein>
    <submittedName>
        <fullName evidence="4">DUF2914 domain-containing protein</fullName>
    </submittedName>
</protein>
<evidence type="ECO:0000256" key="1">
    <source>
        <dbReference type="SAM" id="MobiDB-lite"/>
    </source>
</evidence>
<feature type="transmembrane region" description="Helical" evidence="2">
    <location>
        <begin position="35"/>
        <end position="55"/>
    </location>
</feature>
<sequence length="222" mass="24994">MAENRVVIKINYDKDKHRKALIDPKMVTVWHTRRILAAIAILVLMLMLMVLWFSAEDTANNIQQAGEQGGAESSAPIQTSGVIKPDVNDSPVNSEDLTRQSGIVKRPAAIIFDKRVIRAALTTVPKSGEPGDSIKVPVVMQPNETLELFYFSEIRNRKDLLLFHRWFKGGRLVYKKQFDLGPGRNKLISSKKVTVKDAGEWQVVLIDNRGKVFSEVNFLINP</sequence>
<feature type="domain" description="DUF2914" evidence="3">
    <location>
        <begin position="162"/>
        <end position="219"/>
    </location>
</feature>
<proteinExistence type="predicted"/>
<evidence type="ECO:0000259" key="3">
    <source>
        <dbReference type="Pfam" id="PF11141"/>
    </source>
</evidence>
<keyword evidence="2" id="KW-0472">Membrane</keyword>
<organism evidence="4 5">
    <name type="scientific">Methylomonas rapida</name>
    <dbReference type="NCBI Taxonomy" id="2963939"/>
    <lineage>
        <taxon>Bacteria</taxon>
        <taxon>Pseudomonadati</taxon>
        <taxon>Pseudomonadota</taxon>
        <taxon>Gammaproteobacteria</taxon>
        <taxon>Methylococcales</taxon>
        <taxon>Methylococcaceae</taxon>
        <taxon>Methylomonas</taxon>
    </lineage>
</organism>
<reference evidence="4" key="1">
    <citation type="submission" date="2022-11" db="EMBL/GenBank/DDBJ databases">
        <title>Methylomonas rapida sp. nov., Carotenoid-Producing Obligate Methanotrophs with High Growth Characteristics and Biotechnological Potential.</title>
        <authorList>
            <person name="Tikhonova E.N."/>
            <person name="Suleimanov R.Z."/>
            <person name="Miroshnikov K."/>
            <person name="Oshkin I.Y."/>
            <person name="Belova S.E."/>
            <person name="Danilova O.V."/>
            <person name="Ashikhmin A."/>
            <person name="Konopkin A."/>
            <person name="But S.Y."/>
            <person name="Khmelenina V.N."/>
            <person name="Kuznetsov N."/>
            <person name="Pimenov N.V."/>
            <person name="Dedysh S.N."/>
        </authorList>
    </citation>
    <scope>NUCLEOTIDE SEQUENCE</scope>
    <source>
        <strain evidence="4">MP1</strain>
    </source>
</reference>
<evidence type="ECO:0000256" key="2">
    <source>
        <dbReference type="SAM" id="Phobius"/>
    </source>
</evidence>
<feature type="region of interest" description="Disordered" evidence="1">
    <location>
        <begin position="64"/>
        <end position="95"/>
    </location>
</feature>
<name>A0ABY7GD70_9GAMM</name>